<dbReference type="PANTHER" id="PTHR43917">
    <property type="match status" value="1"/>
</dbReference>
<reference evidence="5 6" key="2">
    <citation type="journal article" date="2013" name="PLoS ONE">
        <title>INDIGO - INtegrated Data Warehouse of MIcrobial GenOmes with Examples from the Red Sea Extremophiles.</title>
        <authorList>
            <person name="Alam I."/>
            <person name="Antunes A."/>
            <person name="Kamau A.A."/>
            <person name="Ba Alawi W."/>
            <person name="Kalkatawi M."/>
            <person name="Stingl U."/>
            <person name="Bajic V.B."/>
        </authorList>
    </citation>
    <scope>NUCLEOTIDE SEQUENCE [LARGE SCALE GENOMIC DNA]</scope>
    <source>
        <strain evidence="5 6">E1L3A</strain>
    </source>
</reference>
<keyword evidence="5" id="KW-0808">Transferase</keyword>
<proteinExistence type="predicted"/>
<dbReference type="STRING" id="1033802.SSPSH_002994"/>
<sequence length="251" mass="28605">MTLHLYAHRLSQPSRAVEILLRELDMSYTWHEVDFANGETREPWFAKDINALQTIPALVVSAESATDDKTEAGIGESHAIMRYLCRVAPDRDHAARWYPAEDALSSAQVNLWMAWHHNNVRAYDMFHDIMNLHLTLPMLKYELQETALKPLQDGLRGGLATLEQHLEKHATSEPTLCGSAHPTLADLTIACELYQIVAVGYRFTRFPNIARWLDNIARRPHFQDVSQEIVEQGRTIREQSGGYLDLDKAFA</sequence>
<dbReference type="SFLD" id="SFLDG00358">
    <property type="entry name" value="Main_(cytGST)"/>
    <property type="match status" value="1"/>
</dbReference>
<reference evidence="5 6" key="1">
    <citation type="journal article" date="2011" name="J. Bacteriol.">
        <title>Genome sequence of Salinisphaera shabanensis, a gammaproteobacterium from the harsh, variable environment of the brine-seawater interface of the Shaban Deep in the Red Sea.</title>
        <authorList>
            <person name="Antunes A."/>
            <person name="Alam I."/>
            <person name="Bajic V.B."/>
            <person name="Stingl U."/>
        </authorList>
    </citation>
    <scope>NUCLEOTIDE SEQUENCE [LARGE SCALE GENOMIC DNA]</scope>
    <source>
        <strain evidence="5 6">E1L3A</strain>
    </source>
</reference>
<dbReference type="InterPro" id="IPR036282">
    <property type="entry name" value="Glutathione-S-Trfase_C_sf"/>
</dbReference>
<dbReference type="PROSITE" id="PS50404">
    <property type="entry name" value="GST_NTER"/>
    <property type="match status" value="1"/>
</dbReference>
<dbReference type="SUPFAM" id="SSF52833">
    <property type="entry name" value="Thioredoxin-like"/>
    <property type="match status" value="1"/>
</dbReference>
<dbReference type="Gene3D" id="1.20.1050.10">
    <property type="match status" value="1"/>
</dbReference>
<keyword evidence="2" id="KW-0963">Cytoplasm</keyword>
<keyword evidence="6" id="KW-1185">Reference proteome</keyword>
<dbReference type="SFLD" id="SFLDS00019">
    <property type="entry name" value="Glutathione_Transferase_(cytos"/>
    <property type="match status" value="1"/>
</dbReference>
<dbReference type="eggNOG" id="COG0625">
    <property type="taxonomic scope" value="Bacteria"/>
</dbReference>
<dbReference type="InterPro" id="IPR036249">
    <property type="entry name" value="Thioredoxin-like_sf"/>
</dbReference>
<feature type="domain" description="GST C-terminal" evidence="4">
    <location>
        <begin position="102"/>
        <end position="250"/>
    </location>
</feature>
<accession>U2EIP5</accession>
<protein>
    <submittedName>
        <fullName evidence="5">Glutathione S-transferase protein</fullName>
        <ecNumber evidence="5">2.5.1.18</ecNumber>
    </submittedName>
</protein>
<dbReference type="EC" id="2.5.1.18" evidence="5"/>
<evidence type="ECO:0000256" key="2">
    <source>
        <dbReference type="ARBA" id="ARBA00022490"/>
    </source>
</evidence>
<dbReference type="InterPro" id="IPR040079">
    <property type="entry name" value="Glutathione_S-Trfase"/>
</dbReference>
<dbReference type="InterPro" id="IPR004045">
    <property type="entry name" value="Glutathione_S-Trfase_N"/>
</dbReference>
<dbReference type="GO" id="GO:0005737">
    <property type="term" value="C:cytoplasm"/>
    <property type="evidence" value="ECO:0007669"/>
    <property type="project" value="UniProtKB-SubCell"/>
</dbReference>
<dbReference type="PROSITE" id="PS50405">
    <property type="entry name" value="GST_CTER"/>
    <property type="match status" value="1"/>
</dbReference>
<dbReference type="AlphaFoldDB" id="U2EIP5"/>
<evidence type="ECO:0000256" key="1">
    <source>
        <dbReference type="ARBA" id="ARBA00004496"/>
    </source>
</evidence>
<comment type="caution">
    <text evidence="5">The sequence shown here is derived from an EMBL/GenBank/DDBJ whole genome shotgun (WGS) entry which is preliminary data.</text>
</comment>
<evidence type="ECO:0000313" key="6">
    <source>
        <dbReference type="Proteomes" id="UP000006242"/>
    </source>
</evidence>
<dbReference type="Proteomes" id="UP000006242">
    <property type="component" value="Unassembled WGS sequence"/>
</dbReference>
<comment type="subcellular location">
    <subcellularLocation>
        <location evidence="1">Cytoplasm</location>
    </subcellularLocation>
</comment>
<dbReference type="Pfam" id="PF13410">
    <property type="entry name" value="GST_C_2"/>
    <property type="match status" value="1"/>
</dbReference>
<dbReference type="SUPFAM" id="SSF47616">
    <property type="entry name" value="GST C-terminal domain-like"/>
    <property type="match status" value="1"/>
</dbReference>
<dbReference type="PANTHER" id="PTHR43917:SF8">
    <property type="entry name" value="GH16740P-RELATED"/>
    <property type="match status" value="1"/>
</dbReference>
<dbReference type="InterPro" id="IPR010987">
    <property type="entry name" value="Glutathione-S-Trfase_C-like"/>
</dbReference>
<dbReference type="EMBL" id="AFNV02000022">
    <property type="protein sequence ID" value="ERJ18217.1"/>
    <property type="molecule type" value="Genomic_DNA"/>
</dbReference>
<evidence type="ECO:0000259" key="4">
    <source>
        <dbReference type="PROSITE" id="PS50405"/>
    </source>
</evidence>
<dbReference type="GO" id="GO:0004364">
    <property type="term" value="F:glutathione transferase activity"/>
    <property type="evidence" value="ECO:0007669"/>
    <property type="project" value="UniProtKB-EC"/>
</dbReference>
<name>U2EIP5_9GAMM</name>
<dbReference type="Pfam" id="PF13409">
    <property type="entry name" value="GST_N_2"/>
    <property type="match status" value="1"/>
</dbReference>
<organism evidence="5 6">
    <name type="scientific">Salinisphaera shabanensis E1L3A</name>
    <dbReference type="NCBI Taxonomy" id="1033802"/>
    <lineage>
        <taxon>Bacteria</taxon>
        <taxon>Pseudomonadati</taxon>
        <taxon>Pseudomonadota</taxon>
        <taxon>Gammaproteobacteria</taxon>
        <taxon>Salinisphaerales</taxon>
        <taxon>Salinisphaeraceae</taxon>
        <taxon>Salinisphaera</taxon>
    </lineage>
</organism>
<evidence type="ECO:0000259" key="3">
    <source>
        <dbReference type="PROSITE" id="PS50404"/>
    </source>
</evidence>
<evidence type="ECO:0000313" key="5">
    <source>
        <dbReference type="EMBL" id="ERJ18217.1"/>
    </source>
</evidence>
<dbReference type="RefSeq" id="WP_006912454.1">
    <property type="nucleotide sequence ID" value="NZ_AFNV02000022.1"/>
</dbReference>
<dbReference type="InterPro" id="IPR051369">
    <property type="entry name" value="GST_Theta"/>
</dbReference>
<dbReference type="OrthoDB" id="9797500at2"/>
<gene>
    <name evidence="5" type="primary">gst</name>
    <name evidence="5" type="ORF">SSPSH_002994</name>
</gene>
<feature type="domain" description="GST N-terminal" evidence="3">
    <location>
        <begin position="1"/>
        <end position="92"/>
    </location>
</feature>
<dbReference type="Gene3D" id="3.40.30.10">
    <property type="entry name" value="Glutaredoxin"/>
    <property type="match status" value="1"/>
</dbReference>